<evidence type="ECO:0000313" key="6">
    <source>
        <dbReference type="EMBL" id="MFD2116869.1"/>
    </source>
</evidence>
<dbReference type="Proteomes" id="UP001597362">
    <property type="component" value="Unassembled WGS sequence"/>
</dbReference>
<dbReference type="RefSeq" id="WP_377773470.1">
    <property type="nucleotide sequence ID" value="NZ_JBHUHO010000032.1"/>
</dbReference>
<evidence type="ECO:0000256" key="5">
    <source>
        <dbReference type="HAMAP-Rule" id="MF_00340"/>
    </source>
</evidence>
<gene>
    <name evidence="5 6" type="primary">rpmF</name>
    <name evidence="6" type="ORF">ACFSJH_14165</name>
</gene>
<evidence type="ECO:0000313" key="7">
    <source>
        <dbReference type="Proteomes" id="UP001597362"/>
    </source>
</evidence>
<dbReference type="InterPro" id="IPR044957">
    <property type="entry name" value="Ribosomal_bL32_bact"/>
</dbReference>
<protein>
    <recommendedName>
        <fullName evidence="4 5">Large ribosomal subunit protein bL32</fullName>
    </recommendedName>
</protein>
<dbReference type="SUPFAM" id="SSF57829">
    <property type="entry name" value="Zn-binding ribosomal proteins"/>
    <property type="match status" value="1"/>
</dbReference>
<keyword evidence="2 5" id="KW-0689">Ribosomal protein</keyword>
<name>A0ABW4YN32_9BACL</name>
<keyword evidence="3 5" id="KW-0687">Ribonucleoprotein</keyword>
<comment type="similarity">
    <text evidence="1 5">Belongs to the bacterial ribosomal protein bL32 family.</text>
</comment>
<dbReference type="PANTHER" id="PTHR35534">
    <property type="entry name" value="50S RIBOSOMAL PROTEIN L32"/>
    <property type="match status" value="1"/>
</dbReference>
<dbReference type="HAMAP" id="MF_00340">
    <property type="entry name" value="Ribosomal_bL32"/>
    <property type="match status" value="1"/>
</dbReference>
<dbReference type="NCBIfam" id="TIGR01031">
    <property type="entry name" value="rpmF_bact"/>
    <property type="match status" value="1"/>
</dbReference>
<sequence>MAVPQRRTSKTRRDKRRTHFKLALPGMIKCEQCGEFKMSHRVCKVCGYYKTKEIISQ</sequence>
<dbReference type="InterPro" id="IPR011332">
    <property type="entry name" value="Ribosomal_zn-bd"/>
</dbReference>
<dbReference type="PANTHER" id="PTHR35534:SF1">
    <property type="entry name" value="LARGE RIBOSOMAL SUBUNIT PROTEIN BL32"/>
    <property type="match status" value="1"/>
</dbReference>
<organism evidence="6 7">
    <name type="scientific">Paenibacillus yanchengensis</name>
    <dbReference type="NCBI Taxonomy" id="2035833"/>
    <lineage>
        <taxon>Bacteria</taxon>
        <taxon>Bacillati</taxon>
        <taxon>Bacillota</taxon>
        <taxon>Bacilli</taxon>
        <taxon>Bacillales</taxon>
        <taxon>Paenibacillaceae</taxon>
        <taxon>Paenibacillus</taxon>
    </lineage>
</organism>
<proteinExistence type="inferred from homology"/>
<dbReference type="Gene3D" id="1.20.5.640">
    <property type="entry name" value="Single helix bin"/>
    <property type="match status" value="1"/>
</dbReference>
<evidence type="ECO:0000256" key="1">
    <source>
        <dbReference type="ARBA" id="ARBA00008560"/>
    </source>
</evidence>
<reference evidence="7" key="1">
    <citation type="journal article" date="2019" name="Int. J. Syst. Evol. Microbiol.">
        <title>The Global Catalogue of Microorganisms (GCM) 10K type strain sequencing project: providing services to taxonomists for standard genome sequencing and annotation.</title>
        <authorList>
            <consortium name="The Broad Institute Genomics Platform"/>
            <consortium name="The Broad Institute Genome Sequencing Center for Infectious Disease"/>
            <person name="Wu L."/>
            <person name="Ma J."/>
        </authorList>
    </citation>
    <scope>NUCLEOTIDE SEQUENCE [LARGE SCALE GENOMIC DNA]</scope>
    <source>
        <strain evidence="7">GH52</strain>
    </source>
</reference>
<evidence type="ECO:0000256" key="3">
    <source>
        <dbReference type="ARBA" id="ARBA00023274"/>
    </source>
</evidence>
<comment type="caution">
    <text evidence="6">The sequence shown here is derived from an EMBL/GenBank/DDBJ whole genome shotgun (WGS) entry which is preliminary data.</text>
</comment>
<dbReference type="EMBL" id="JBHUHO010000032">
    <property type="protein sequence ID" value="MFD2116869.1"/>
    <property type="molecule type" value="Genomic_DNA"/>
</dbReference>
<evidence type="ECO:0000256" key="2">
    <source>
        <dbReference type="ARBA" id="ARBA00022980"/>
    </source>
</evidence>
<dbReference type="InterPro" id="IPR002677">
    <property type="entry name" value="Ribosomal_bL32"/>
</dbReference>
<keyword evidence="7" id="KW-1185">Reference proteome</keyword>
<dbReference type="GO" id="GO:0005840">
    <property type="term" value="C:ribosome"/>
    <property type="evidence" value="ECO:0007669"/>
    <property type="project" value="UniProtKB-KW"/>
</dbReference>
<dbReference type="Pfam" id="PF01783">
    <property type="entry name" value="Ribosomal_L32p"/>
    <property type="match status" value="1"/>
</dbReference>
<evidence type="ECO:0000256" key="4">
    <source>
        <dbReference type="ARBA" id="ARBA00035178"/>
    </source>
</evidence>
<accession>A0ABW4YN32</accession>